<evidence type="ECO:0000313" key="1">
    <source>
        <dbReference type="EMBL" id="TJZ49592.1"/>
    </source>
</evidence>
<organism evidence="1 2">
    <name type="scientific">Streptomyces piniterrae</name>
    <dbReference type="NCBI Taxonomy" id="2571125"/>
    <lineage>
        <taxon>Bacteria</taxon>
        <taxon>Bacillati</taxon>
        <taxon>Actinomycetota</taxon>
        <taxon>Actinomycetes</taxon>
        <taxon>Kitasatosporales</taxon>
        <taxon>Streptomycetaceae</taxon>
        <taxon>Streptomyces</taxon>
    </lineage>
</organism>
<dbReference type="EMBL" id="SUMB01000009">
    <property type="protein sequence ID" value="TJZ49592.1"/>
    <property type="molecule type" value="Genomic_DNA"/>
</dbReference>
<dbReference type="AlphaFoldDB" id="A0A4U0N862"/>
<dbReference type="RefSeq" id="WP_136742431.1">
    <property type="nucleotide sequence ID" value="NZ_SUMB01000009.1"/>
</dbReference>
<dbReference type="Pfam" id="PF05402">
    <property type="entry name" value="PqqD"/>
    <property type="match status" value="1"/>
</dbReference>
<keyword evidence="2" id="KW-1185">Reference proteome</keyword>
<dbReference type="Proteomes" id="UP000308697">
    <property type="component" value="Unassembled WGS sequence"/>
</dbReference>
<accession>A0A4U0N862</accession>
<protein>
    <submittedName>
        <fullName evidence="1">PqqD family protein</fullName>
    </submittedName>
</protein>
<reference evidence="1 2" key="1">
    <citation type="submission" date="2019-04" db="EMBL/GenBank/DDBJ databases">
        <title>Streptomyces piniterrae sp. nov., a heliquinomycin-producing actinomycete isolated from rhizosphere soil of Pinus yunnanensis.</title>
        <authorList>
            <person name="Zhuang X."/>
            <person name="Zhao J."/>
        </authorList>
    </citation>
    <scope>NUCLEOTIDE SEQUENCE [LARGE SCALE GENOMIC DNA]</scope>
    <source>
        <strain evidence="2">jys28</strain>
    </source>
</reference>
<gene>
    <name evidence="1" type="ORF">FCH28_25225</name>
</gene>
<dbReference type="OrthoDB" id="4236733at2"/>
<sequence>MPLLQLTEQTVFDQADGAGILLDGAQGVYFELNPVATLMLDAALRYDTADEVVQHLRERIDAGDDTLREGIAALADQLAESHLAEPRSDPPAP</sequence>
<dbReference type="InterPro" id="IPR008792">
    <property type="entry name" value="PQQD"/>
</dbReference>
<evidence type="ECO:0000313" key="2">
    <source>
        <dbReference type="Proteomes" id="UP000308697"/>
    </source>
</evidence>
<proteinExistence type="predicted"/>
<comment type="caution">
    <text evidence="1">The sequence shown here is derived from an EMBL/GenBank/DDBJ whole genome shotgun (WGS) entry which is preliminary data.</text>
</comment>
<dbReference type="InterPro" id="IPR041881">
    <property type="entry name" value="PqqD_sf"/>
</dbReference>
<dbReference type="Gene3D" id="1.10.10.1150">
    <property type="entry name" value="Coenzyme PQQ synthesis protein D (PqqD)"/>
    <property type="match status" value="1"/>
</dbReference>
<name>A0A4U0N862_9ACTN</name>